<sequence length="115" mass="11330">MPGFALTTAAALTCAHQGQLTLTPGQQQVLAGGAPVVTTADVNVVAPSCVLSSSTPPTPCVKVDFSLAASTRVFVQGRPLVVQPAGPGTGLGLSAAQVSQGPPVVSTVQQRVVAA</sequence>
<dbReference type="RefSeq" id="WP_010981828.1">
    <property type="nucleotide sequence ID" value="NZ_BAABTN010000037.1"/>
</dbReference>
<dbReference type="AlphaFoldDB" id="A0A4D4MD75"/>
<evidence type="ECO:0000313" key="2">
    <source>
        <dbReference type="Proteomes" id="UP000302139"/>
    </source>
</evidence>
<proteinExistence type="predicted"/>
<evidence type="ECO:0000313" key="1">
    <source>
        <dbReference type="EMBL" id="GDY69766.1"/>
    </source>
</evidence>
<gene>
    <name evidence="1" type="ORF">SAV14893_091590</name>
</gene>
<dbReference type="EMBL" id="BJHX01000002">
    <property type="protein sequence ID" value="GDY69766.1"/>
    <property type="molecule type" value="Genomic_DNA"/>
</dbReference>
<comment type="caution">
    <text evidence="1">The sequence shown here is derived from an EMBL/GenBank/DDBJ whole genome shotgun (WGS) entry which is preliminary data.</text>
</comment>
<accession>A0A4D4MD75</accession>
<organism evidence="1 2">
    <name type="scientific">Streptomyces avermitilis</name>
    <dbReference type="NCBI Taxonomy" id="33903"/>
    <lineage>
        <taxon>Bacteria</taxon>
        <taxon>Bacillati</taxon>
        <taxon>Actinomycetota</taxon>
        <taxon>Actinomycetes</taxon>
        <taxon>Kitasatosporales</taxon>
        <taxon>Streptomycetaceae</taxon>
        <taxon>Streptomyces</taxon>
    </lineage>
</organism>
<dbReference type="Proteomes" id="UP000302139">
    <property type="component" value="Unassembled WGS sequence"/>
</dbReference>
<protein>
    <submittedName>
        <fullName evidence="1">Uncharacterized protein</fullName>
    </submittedName>
</protein>
<dbReference type="OMA" id="ATILCAH"/>
<dbReference type="GeneID" id="41537560"/>
<name>A0A4D4MD75_STRAX</name>
<reference evidence="1 2" key="1">
    <citation type="submission" date="2019-04" db="EMBL/GenBank/DDBJ databases">
        <title>Draft genome sequences of Streptomyces avermitilis NBRC 14893.</title>
        <authorList>
            <person name="Komaki H."/>
            <person name="Tamura T."/>
            <person name="Hosoyama A."/>
        </authorList>
    </citation>
    <scope>NUCLEOTIDE SEQUENCE [LARGE SCALE GENOMIC DNA]</scope>
    <source>
        <strain evidence="1 2">NBRC 14893</strain>
    </source>
</reference>